<dbReference type="PANTHER" id="PTHR12011:SF471">
    <property type="entry name" value="G-PROTEIN COUPLED RECEPTORS FAMILY 2 PROFILE 2 DOMAIN-CONTAINING PROTEIN"/>
    <property type="match status" value="1"/>
</dbReference>
<dbReference type="SUPFAM" id="SSF56436">
    <property type="entry name" value="C-type lectin-like"/>
    <property type="match status" value="2"/>
</dbReference>
<dbReference type="PROSITE" id="PS50041">
    <property type="entry name" value="C_TYPE_LECTIN_2"/>
    <property type="match status" value="1"/>
</dbReference>
<keyword evidence="6" id="KW-0430">Lectin</keyword>
<evidence type="ECO:0000259" key="15">
    <source>
        <dbReference type="PROSITE" id="PS50261"/>
    </source>
</evidence>
<dbReference type="Pfam" id="PF00002">
    <property type="entry name" value="7tm_2"/>
    <property type="match status" value="1"/>
</dbReference>
<dbReference type="PANTHER" id="PTHR12011">
    <property type="entry name" value="ADHESION G-PROTEIN COUPLED RECEPTOR"/>
    <property type="match status" value="1"/>
</dbReference>
<dbReference type="Gene3D" id="1.20.1070.10">
    <property type="entry name" value="Rhodopsin 7-helix transmembrane proteins"/>
    <property type="match status" value="1"/>
</dbReference>
<dbReference type="InterPro" id="IPR016186">
    <property type="entry name" value="C-type_lectin-like/link_sf"/>
</dbReference>
<feature type="transmembrane region" description="Helical" evidence="11">
    <location>
        <begin position="1050"/>
        <end position="1073"/>
    </location>
</feature>
<keyword evidence="4" id="KW-1003">Cell membrane</keyword>
<evidence type="ECO:0000256" key="3">
    <source>
        <dbReference type="ARBA" id="ARBA00010933"/>
    </source>
</evidence>
<evidence type="ECO:0000256" key="5">
    <source>
        <dbReference type="ARBA" id="ARBA00022692"/>
    </source>
</evidence>
<dbReference type="AlphaFoldDB" id="A0A090LP58"/>
<dbReference type="InterPro" id="IPR032471">
    <property type="entry name" value="AGRL2-4_GAIN_subdom_A"/>
</dbReference>
<evidence type="ECO:0000259" key="14">
    <source>
        <dbReference type="PROSITE" id="PS50228"/>
    </source>
</evidence>
<proteinExistence type="inferred from homology"/>
<comment type="similarity">
    <text evidence="3">Belongs to the G-protein coupled receptor 2 family. LN-TM7 subfamily.</text>
</comment>
<dbReference type="Pfam" id="PF16489">
    <property type="entry name" value="GAIN"/>
    <property type="match status" value="1"/>
</dbReference>
<evidence type="ECO:0000259" key="12">
    <source>
        <dbReference type="PROSITE" id="PS50041"/>
    </source>
</evidence>
<dbReference type="InterPro" id="IPR017981">
    <property type="entry name" value="GPCR_2-like_7TM"/>
</dbReference>
<accession>A0A090LP58</accession>
<dbReference type="Pfam" id="PF01825">
    <property type="entry name" value="GPS"/>
    <property type="match status" value="1"/>
</dbReference>
<dbReference type="FunFam" id="1.20.1070.10:FF:000058">
    <property type="entry name" value="Adhesion G protein-coupled receptor F5"/>
    <property type="match status" value="1"/>
</dbReference>
<dbReference type="STRING" id="34506.A0A090LP58"/>
<dbReference type="InterPro" id="IPR001304">
    <property type="entry name" value="C-type_lectin-like"/>
</dbReference>
<dbReference type="InterPro" id="IPR000832">
    <property type="entry name" value="GPCR_2_secretin-like"/>
</dbReference>
<feature type="transmembrane region" description="Helical" evidence="11">
    <location>
        <begin position="869"/>
        <end position="888"/>
    </location>
</feature>
<dbReference type="WBParaSite" id="SRAE_X000087500.1">
    <property type="protein sequence ID" value="SRAE_X000087500.1"/>
    <property type="gene ID" value="WBGene00266437"/>
</dbReference>
<reference evidence="16 17" key="1">
    <citation type="submission" date="2014-09" db="EMBL/GenBank/DDBJ databases">
        <authorList>
            <person name="Martin A.A."/>
        </authorList>
    </citation>
    <scope>NUCLEOTIDE SEQUENCE</scope>
    <source>
        <strain evidence="17">ED321</strain>
        <strain evidence="16">ED321 Heterogonic</strain>
    </source>
</reference>
<keyword evidence="9" id="KW-1015">Disulfide bond</keyword>
<evidence type="ECO:0000256" key="6">
    <source>
        <dbReference type="ARBA" id="ARBA00022734"/>
    </source>
</evidence>
<dbReference type="InterPro" id="IPR016187">
    <property type="entry name" value="CTDL_fold"/>
</dbReference>
<keyword evidence="8 11" id="KW-0472">Membrane</keyword>
<dbReference type="InterPro" id="IPR043159">
    <property type="entry name" value="Lectin_gal-bd_sf"/>
</dbReference>
<dbReference type="SMART" id="SM00303">
    <property type="entry name" value="GPS"/>
    <property type="match status" value="1"/>
</dbReference>
<evidence type="ECO:0000256" key="10">
    <source>
        <dbReference type="ARBA" id="ARBA00023180"/>
    </source>
</evidence>
<comment type="subcellular location">
    <subcellularLocation>
        <location evidence="1">Cell membrane</location>
        <topology evidence="1">Multi-pass membrane protein</topology>
    </subcellularLocation>
</comment>
<dbReference type="EMBL" id="LN609530">
    <property type="protein sequence ID" value="CEF71551.1"/>
    <property type="molecule type" value="Genomic_DNA"/>
</dbReference>
<feature type="domain" description="SUEL-type lectin" evidence="14">
    <location>
        <begin position="218"/>
        <end position="312"/>
    </location>
</feature>
<name>A0A090LP58_STRRB</name>
<dbReference type="CTD" id="36383931"/>
<evidence type="ECO:0000256" key="9">
    <source>
        <dbReference type="ARBA" id="ARBA00023157"/>
    </source>
</evidence>
<feature type="transmembrane region" description="Helical" evidence="11">
    <location>
        <begin position="939"/>
        <end position="959"/>
    </location>
</feature>
<sequence>MNQLHGYNLTEIATKYCSSNGIPIFVPSKYLYNFYNQNDYFYNGKCYTILPGTEKYNWETSLNICNDIGFDLLEITTDDEVNAIQTIILSNFETYEIYNSDFWIGANAIWLNTSGLQWIWNKKTLLNDRQLTNFYWENNKEEQFMNYNDKCIKITRNSWYKQWKATSCLEDNRIICEKDINNEIEKEYYYIQCECNNEFSGLFCNKTNTDLYTSNKFICSQDRLFFSCPINTLIHVNFAQFGIFDKGISLCNNSVKEKNATFNCTDPFSLQTLKSTCQGKQFCDIEKVNSIFDYSICSKNSFSGLKYRMECLNKNEFNKCPPDFDLVDNKCIKLLLEDKKNWYESRKICNYFNGDLINSITTPEIEKYIKNKISNITNDNIYFWHLGYLSDYEKNNNSCPMVVFNINSNNEQNINILDCNEKINFICQKSSSILLDDYLQIDKTIKNTLNQQTKSSYLQSSSLSLRCPSVTWYSLVFEESDMCTNATAICSDDGQLAYLQCGCSTNEWIGLPNTKMCVHSFYNDIDKQILLNGDINSLSNYLYNNLSNYIKDGELYSGDLVKSIDTIKKLIDYSHKKLYNNIDNITDDKIFIENIAKSGDKLLSEDNRENWNFLNENDGIKKNISLLMNLLEELIHNSWKKKEFSMNESQLTNWEFLFIPNYNDNFVTTSYSHSLLPSVIEKTFPYVMLPSMNDIEESSLFKRKRRNFEITKKELSVAYYVYKNMYWLLKPNSTKMLNSYVIGTTINSPNNNIYFKNNSTVKIILNHMRKKNIDNVTCVYWDKKNFIWSTYGCYVDYTNIDYTVCACNHLTNFAILIDVRGDELITLNNGTSDALELISIFGCALSVLFLFVSILIFQFLPSIHSERVYIHRNLCITLLASELTFIIGIHRTFPENGCKIVAIILHYLFLSSFCWMLVEGCELYRLLIKVFEPDESYMNYYYTFSILFPGIIVAFSGGFGWKNYGTYDYCWINAKSGLIWTFVGPIIGIIIINICVLFIALKVVLSIRSRDRKTGNKIMGWLKGSSTLLCLLGITWVFGFLSAIKKIEPIFTFIFTILNSLQGVFIFIFHILLNEKIQKALIKNSIRLSSIFRKSKVSQFNNGTTSNNTSITNNNEISSKNTSSSLWKKIKISLSKDSDEDDEGTIHSINQIP</sequence>
<dbReference type="Proteomes" id="UP000035682">
    <property type="component" value="Unplaced"/>
</dbReference>
<dbReference type="OMA" id="MCNQASQ"/>
<protein>
    <submittedName>
        <fullName evidence="16 18">Cirl</fullName>
    </submittedName>
</protein>
<feature type="domain" description="G-protein coupled receptors family 2 profile 2" evidence="15">
    <location>
        <begin position="835"/>
        <end position="1074"/>
    </location>
</feature>
<evidence type="ECO:0000256" key="11">
    <source>
        <dbReference type="SAM" id="Phobius"/>
    </source>
</evidence>
<gene>
    <name evidence="16 18 19" type="ORF">SRAE_X000087500</name>
</gene>
<dbReference type="InterPro" id="IPR046338">
    <property type="entry name" value="GAIN_dom_sf"/>
</dbReference>
<evidence type="ECO:0000313" key="19">
    <source>
        <dbReference type="WormBase" id="SRAE_X000087500"/>
    </source>
</evidence>
<dbReference type="WormBase" id="SRAE_X000087500">
    <property type="protein sequence ID" value="SRP03004"/>
    <property type="gene ID" value="WBGene00266437"/>
</dbReference>
<feature type="transmembrane region" description="Helical" evidence="11">
    <location>
        <begin position="1026"/>
        <end position="1044"/>
    </location>
</feature>
<keyword evidence="5 11" id="KW-0812">Transmembrane</keyword>
<feature type="transmembrane region" description="Helical" evidence="11">
    <location>
        <begin position="979"/>
        <end position="1005"/>
    </location>
</feature>
<dbReference type="GO" id="GO:0007189">
    <property type="term" value="P:adenylate cyclase-activating G protein-coupled receptor signaling pathway"/>
    <property type="evidence" value="ECO:0007669"/>
    <property type="project" value="TreeGrafter"/>
</dbReference>
<evidence type="ECO:0000259" key="13">
    <source>
        <dbReference type="PROSITE" id="PS50221"/>
    </source>
</evidence>
<dbReference type="PROSITE" id="PS50221">
    <property type="entry name" value="GAIN_B"/>
    <property type="match status" value="1"/>
</dbReference>
<dbReference type="Gene3D" id="2.60.120.740">
    <property type="match status" value="1"/>
</dbReference>
<feature type="transmembrane region" description="Helical" evidence="11">
    <location>
        <begin position="900"/>
        <end position="918"/>
    </location>
</feature>
<dbReference type="SMART" id="SM00034">
    <property type="entry name" value="CLECT"/>
    <property type="match status" value="2"/>
</dbReference>
<dbReference type="InterPro" id="IPR000922">
    <property type="entry name" value="Lectin_gal-bd_dom"/>
</dbReference>
<evidence type="ECO:0000256" key="2">
    <source>
        <dbReference type="ARBA" id="ARBA00007343"/>
    </source>
</evidence>
<dbReference type="Pfam" id="PF02140">
    <property type="entry name" value="SUEL_Lectin"/>
    <property type="match status" value="1"/>
</dbReference>
<feature type="domain" description="C-type lectin" evidence="12">
    <location>
        <begin position="42"/>
        <end position="177"/>
    </location>
</feature>
<evidence type="ECO:0000256" key="4">
    <source>
        <dbReference type="ARBA" id="ARBA00022475"/>
    </source>
</evidence>
<dbReference type="GO" id="GO:0005886">
    <property type="term" value="C:plasma membrane"/>
    <property type="evidence" value="ECO:0007669"/>
    <property type="project" value="UniProtKB-SubCell"/>
</dbReference>
<evidence type="ECO:0000256" key="1">
    <source>
        <dbReference type="ARBA" id="ARBA00004651"/>
    </source>
</evidence>
<dbReference type="CDD" id="cd22840">
    <property type="entry name" value="Gal_Rha_Lectin_LAT2"/>
    <property type="match status" value="1"/>
</dbReference>
<feature type="transmembrane region" description="Helical" evidence="11">
    <location>
        <begin position="837"/>
        <end position="857"/>
    </location>
</feature>
<dbReference type="InterPro" id="IPR057244">
    <property type="entry name" value="GAIN_B"/>
</dbReference>
<dbReference type="SUPFAM" id="SSF81321">
    <property type="entry name" value="Family A G protein-coupled receptor-like"/>
    <property type="match status" value="1"/>
</dbReference>
<dbReference type="InterPro" id="IPR000203">
    <property type="entry name" value="GPS"/>
</dbReference>
<dbReference type="PROSITE" id="PS50261">
    <property type="entry name" value="G_PROTEIN_RECEP_F2_4"/>
    <property type="match status" value="1"/>
</dbReference>
<comment type="similarity">
    <text evidence="2">Belongs to the G-protein coupled receptor 2 family. Adhesion G-protein coupled receptor (ADGR) subfamily.</text>
</comment>
<dbReference type="OrthoDB" id="1100386at2759"/>
<dbReference type="GeneID" id="36383931"/>
<dbReference type="RefSeq" id="XP_024510747.1">
    <property type="nucleotide sequence ID" value="XM_024645272.1"/>
</dbReference>
<dbReference type="CDD" id="cd00037">
    <property type="entry name" value="CLECT"/>
    <property type="match status" value="2"/>
</dbReference>
<dbReference type="GO" id="GO:0030246">
    <property type="term" value="F:carbohydrate binding"/>
    <property type="evidence" value="ECO:0007669"/>
    <property type="project" value="UniProtKB-KW"/>
</dbReference>
<evidence type="ECO:0000313" key="16">
    <source>
        <dbReference type="EMBL" id="CEF71551.1"/>
    </source>
</evidence>
<keyword evidence="17" id="KW-1185">Reference proteome</keyword>
<keyword evidence="10" id="KW-0325">Glycoprotein</keyword>
<dbReference type="GO" id="GO:0004930">
    <property type="term" value="F:G protein-coupled receptor activity"/>
    <property type="evidence" value="ECO:0007669"/>
    <property type="project" value="InterPro"/>
</dbReference>
<dbReference type="PRINTS" id="PR00249">
    <property type="entry name" value="GPCRSECRETIN"/>
</dbReference>
<organism evidence="16">
    <name type="scientific">Strongyloides ratti</name>
    <name type="common">Parasitic roundworm</name>
    <dbReference type="NCBI Taxonomy" id="34506"/>
    <lineage>
        <taxon>Eukaryota</taxon>
        <taxon>Metazoa</taxon>
        <taxon>Ecdysozoa</taxon>
        <taxon>Nematoda</taxon>
        <taxon>Chromadorea</taxon>
        <taxon>Rhabditida</taxon>
        <taxon>Tylenchina</taxon>
        <taxon>Panagrolaimomorpha</taxon>
        <taxon>Strongyloidoidea</taxon>
        <taxon>Strongyloididae</taxon>
        <taxon>Strongyloides</taxon>
    </lineage>
</organism>
<evidence type="ECO:0000313" key="18">
    <source>
        <dbReference type="WBParaSite" id="SRAE_X000087500.1"/>
    </source>
</evidence>
<feature type="domain" description="GAIN-B" evidence="13">
    <location>
        <begin position="665"/>
        <end position="823"/>
    </location>
</feature>
<keyword evidence="7 11" id="KW-1133">Transmembrane helix</keyword>
<evidence type="ECO:0000313" key="17">
    <source>
        <dbReference type="Proteomes" id="UP000035682"/>
    </source>
</evidence>
<dbReference type="GO" id="GO:0007166">
    <property type="term" value="P:cell surface receptor signaling pathway"/>
    <property type="evidence" value="ECO:0007669"/>
    <property type="project" value="InterPro"/>
</dbReference>
<dbReference type="PROSITE" id="PS50228">
    <property type="entry name" value="SUEL_LECTIN"/>
    <property type="match status" value="1"/>
</dbReference>
<reference evidence="18" key="2">
    <citation type="submission" date="2020-12" db="UniProtKB">
        <authorList>
            <consortium name="WormBaseParasite"/>
        </authorList>
    </citation>
    <scope>IDENTIFICATION</scope>
</reference>
<evidence type="ECO:0000256" key="8">
    <source>
        <dbReference type="ARBA" id="ARBA00023136"/>
    </source>
</evidence>
<evidence type="ECO:0000256" key="7">
    <source>
        <dbReference type="ARBA" id="ARBA00022989"/>
    </source>
</evidence>
<dbReference type="Gene3D" id="2.60.220.50">
    <property type="match status" value="1"/>
</dbReference>
<dbReference type="Gene3D" id="3.10.100.10">
    <property type="entry name" value="Mannose-Binding Protein A, subunit A"/>
    <property type="match status" value="2"/>
</dbReference>